<keyword evidence="2 4" id="KW-0479">Metal-binding</keyword>
<dbReference type="Gene3D" id="1.10.630.10">
    <property type="entry name" value="Cytochrome P450"/>
    <property type="match status" value="1"/>
</dbReference>
<evidence type="ECO:0000256" key="2">
    <source>
        <dbReference type="ARBA" id="ARBA00022723"/>
    </source>
</evidence>
<organism evidence="5 6">
    <name type="scientific">Oculimacula yallundae</name>
    <dbReference type="NCBI Taxonomy" id="86028"/>
    <lineage>
        <taxon>Eukaryota</taxon>
        <taxon>Fungi</taxon>
        <taxon>Dikarya</taxon>
        <taxon>Ascomycota</taxon>
        <taxon>Pezizomycotina</taxon>
        <taxon>Leotiomycetes</taxon>
        <taxon>Helotiales</taxon>
        <taxon>Ploettnerulaceae</taxon>
        <taxon>Oculimacula</taxon>
    </lineage>
</organism>
<reference evidence="5 6" key="1">
    <citation type="journal article" date="2024" name="Commun. Biol.">
        <title>Comparative genomic analysis of thermophilic fungi reveals convergent evolutionary adaptations and gene losses.</title>
        <authorList>
            <person name="Steindorff A.S."/>
            <person name="Aguilar-Pontes M.V."/>
            <person name="Robinson A.J."/>
            <person name="Andreopoulos B."/>
            <person name="LaButti K."/>
            <person name="Kuo A."/>
            <person name="Mondo S."/>
            <person name="Riley R."/>
            <person name="Otillar R."/>
            <person name="Haridas S."/>
            <person name="Lipzen A."/>
            <person name="Grimwood J."/>
            <person name="Schmutz J."/>
            <person name="Clum A."/>
            <person name="Reid I.D."/>
            <person name="Moisan M.C."/>
            <person name="Butler G."/>
            <person name="Nguyen T.T.M."/>
            <person name="Dewar K."/>
            <person name="Conant G."/>
            <person name="Drula E."/>
            <person name="Henrissat B."/>
            <person name="Hansel C."/>
            <person name="Singer S."/>
            <person name="Hutchinson M.I."/>
            <person name="de Vries R.P."/>
            <person name="Natvig D.O."/>
            <person name="Powell A.J."/>
            <person name="Tsang A."/>
            <person name="Grigoriev I.V."/>
        </authorList>
    </citation>
    <scope>NUCLEOTIDE SEQUENCE [LARGE SCALE GENOMIC DNA]</scope>
    <source>
        <strain evidence="5 6">CBS 494.80</strain>
    </source>
</reference>
<keyword evidence="3 4" id="KW-0408">Iron</keyword>
<comment type="cofactor">
    <cofactor evidence="1">
        <name>heme</name>
        <dbReference type="ChEBI" id="CHEBI:30413"/>
    </cofactor>
</comment>
<sequence>MTIVTHLLPFSDEADTRTLRIGPNELHIDDVHVYDEIYSQKYRFLKAPVSYAGFNAPYTAFTEIMPAAHKVRRKMIHPFFSKQGIVAVQPLLYNKVNLMMEKIRAFEGKEAVHLYGAVRCLTIDIISEFSFGQSFDTLENIKDHSFRPELLSVFDLVSEGQINFHYFPILRAISRWTPVSLISALSKKMGIFQQLHKVLNSAKSSFDIAQAEGKKFERLPLFDPLSSLSPEDLLAEAQDIIFAGSDTTATSLGYLLNSVLSNPSILQHLRAELDANLPDKCEDWPLLKLENLPYLTACVKETLRCALPVPGRLPRVVPSNGPGAPAFAVGGKVIPPGSIVGLSATTMHYNEEIWGSDSKIFRPERWLGSDSKHLDKFLATFGKGGRQCLGINLAYAELRIATAKLFRCLEMDLDKSMTKRDLNQLDCFTSSFEGTGVRAFIRGERE</sequence>
<keyword evidence="4" id="KW-0560">Oxidoreductase</keyword>
<dbReference type="PANTHER" id="PTHR24305">
    <property type="entry name" value="CYTOCHROME P450"/>
    <property type="match status" value="1"/>
</dbReference>
<proteinExistence type="inferred from homology"/>
<dbReference type="PRINTS" id="PR00463">
    <property type="entry name" value="EP450I"/>
</dbReference>
<dbReference type="InterPro" id="IPR001128">
    <property type="entry name" value="Cyt_P450"/>
</dbReference>
<dbReference type="PROSITE" id="PS00086">
    <property type="entry name" value="CYTOCHROME_P450"/>
    <property type="match status" value="1"/>
</dbReference>
<comment type="caution">
    <text evidence="5">The sequence shown here is derived from an EMBL/GenBank/DDBJ whole genome shotgun (WGS) entry which is preliminary data.</text>
</comment>
<keyword evidence="4" id="KW-0349">Heme</keyword>
<evidence type="ECO:0000313" key="5">
    <source>
        <dbReference type="EMBL" id="KAL2071054.1"/>
    </source>
</evidence>
<protein>
    <recommendedName>
        <fullName evidence="7">Cytochrome P450</fullName>
    </recommendedName>
</protein>
<dbReference type="EMBL" id="JAZHXI010000005">
    <property type="protein sequence ID" value="KAL2071054.1"/>
    <property type="molecule type" value="Genomic_DNA"/>
</dbReference>
<evidence type="ECO:0008006" key="7">
    <source>
        <dbReference type="Google" id="ProtNLM"/>
    </source>
</evidence>
<dbReference type="InterPro" id="IPR050121">
    <property type="entry name" value="Cytochrome_P450_monoxygenase"/>
</dbReference>
<accession>A0ABR4CMP5</accession>
<dbReference type="CDD" id="cd11062">
    <property type="entry name" value="CYP58-like"/>
    <property type="match status" value="1"/>
</dbReference>
<evidence type="ECO:0000256" key="4">
    <source>
        <dbReference type="RuleBase" id="RU000461"/>
    </source>
</evidence>
<keyword evidence="6" id="KW-1185">Reference proteome</keyword>
<evidence type="ECO:0000256" key="3">
    <source>
        <dbReference type="ARBA" id="ARBA00023004"/>
    </source>
</evidence>
<dbReference type="InterPro" id="IPR002401">
    <property type="entry name" value="Cyt_P450_E_grp-I"/>
</dbReference>
<dbReference type="InterPro" id="IPR036396">
    <property type="entry name" value="Cyt_P450_sf"/>
</dbReference>
<name>A0ABR4CMP5_9HELO</name>
<evidence type="ECO:0000313" key="6">
    <source>
        <dbReference type="Proteomes" id="UP001595075"/>
    </source>
</evidence>
<comment type="similarity">
    <text evidence="4">Belongs to the cytochrome P450 family.</text>
</comment>
<dbReference type="InterPro" id="IPR017972">
    <property type="entry name" value="Cyt_P450_CS"/>
</dbReference>
<dbReference type="Proteomes" id="UP001595075">
    <property type="component" value="Unassembled WGS sequence"/>
</dbReference>
<dbReference type="PRINTS" id="PR00385">
    <property type="entry name" value="P450"/>
</dbReference>
<dbReference type="SUPFAM" id="SSF48264">
    <property type="entry name" value="Cytochrome P450"/>
    <property type="match status" value="1"/>
</dbReference>
<evidence type="ECO:0000256" key="1">
    <source>
        <dbReference type="ARBA" id="ARBA00001971"/>
    </source>
</evidence>
<dbReference type="Pfam" id="PF00067">
    <property type="entry name" value="p450"/>
    <property type="match status" value="1"/>
</dbReference>
<dbReference type="PANTHER" id="PTHR24305:SF234">
    <property type="entry name" value="CYTOCHROME P450"/>
    <property type="match status" value="1"/>
</dbReference>
<gene>
    <name evidence="5" type="ORF">VTL71DRAFT_12289</name>
</gene>
<keyword evidence="4" id="KW-0503">Monooxygenase</keyword>